<dbReference type="HAMAP" id="MF_00641">
    <property type="entry name" value="Malate_synth_G"/>
    <property type="match status" value="1"/>
</dbReference>
<dbReference type="GO" id="GO:0006099">
    <property type="term" value="P:tricarboxylic acid cycle"/>
    <property type="evidence" value="ECO:0007669"/>
    <property type="project" value="UniProtKB-KW"/>
</dbReference>
<evidence type="ECO:0000256" key="2">
    <source>
        <dbReference type="ARBA" id="ARBA00022435"/>
    </source>
</evidence>
<evidence type="ECO:0000259" key="17">
    <source>
        <dbReference type="Pfam" id="PF20659"/>
    </source>
</evidence>
<comment type="pathway">
    <text evidence="10 13">Carbohydrate metabolism; glyoxylate cycle; (S)-malate from isocitrate: step 2/2.</text>
</comment>
<dbReference type="EC" id="2.3.3.9" evidence="10 11"/>
<keyword evidence="6 10" id="KW-0479">Metal-binding</keyword>
<feature type="active site" description="Proton acceptor" evidence="10 12">
    <location>
        <position position="335"/>
    </location>
</feature>
<evidence type="ECO:0000256" key="7">
    <source>
        <dbReference type="ARBA" id="ARBA00022842"/>
    </source>
</evidence>
<evidence type="ECO:0000256" key="5">
    <source>
        <dbReference type="ARBA" id="ARBA00022679"/>
    </source>
</evidence>
<feature type="domain" description="Malate synthase C-terminal" evidence="17">
    <location>
        <begin position="586"/>
        <end position="696"/>
    </location>
</feature>
<dbReference type="Pfam" id="PF20659">
    <property type="entry name" value="MS_C"/>
    <property type="match status" value="1"/>
</dbReference>
<comment type="subunit">
    <text evidence="10">Monomer.</text>
</comment>
<feature type="binding site" evidence="10">
    <location>
        <position position="308"/>
    </location>
    <ligand>
        <name>acetyl-CoA</name>
        <dbReference type="ChEBI" id="CHEBI:57288"/>
    </ligand>
</feature>
<comment type="caution">
    <text evidence="10">Lacks conserved residue(s) required for the propagation of feature annotation.</text>
</comment>
<keyword evidence="4 10" id="KW-0816">Tricarboxylic acid cycle</keyword>
<evidence type="ECO:0000259" key="15">
    <source>
        <dbReference type="Pfam" id="PF20656"/>
    </source>
</evidence>
<dbReference type="InterPro" id="IPR006253">
    <property type="entry name" value="Malate_synthG"/>
</dbReference>
<name>A0A1I1HT61_9RHOB</name>
<keyword evidence="5 10" id="KW-0808">Transferase</keyword>
<keyword evidence="7 10" id="KW-0460">Magnesium</keyword>
<feature type="domain" description="Malate synthase TIM barrel" evidence="14">
    <location>
        <begin position="332"/>
        <end position="569"/>
    </location>
</feature>
<dbReference type="Gene3D" id="1.20.1220.12">
    <property type="entry name" value="Malate synthase, domain III"/>
    <property type="match status" value="1"/>
</dbReference>
<feature type="domain" description="Malate synthase N-terminal" evidence="15">
    <location>
        <begin position="28"/>
        <end position="69"/>
    </location>
</feature>
<proteinExistence type="inferred from homology"/>
<keyword evidence="2 10" id="KW-0329">Glyoxylate bypass</keyword>
<evidence type="ECO:0000256" key="1">
    <source>
        <dbReference type="ARBA" id="ARBA00001946"/>
    </source>
</evidence>
<feature type="modified residue" description="Cysteine sulfenic acid (-SOH)" evidence="10">
    <location>
        <position position="611"/>
    </location>
</feature>
<evidence type="ECO:0000259" key="16">
    <source>
        <dbReference type="Pfam" id="PF20658"/>
    </source>
</evidence>
<dbReference type="RefSeq" id="WP_093451174.1">
    <property type="nucleotide sequence ID" value="NZ_FNZG01000002.1"/>
</dbReference>
<evidence type="ECO:0000259" key="14">
    <source>
        <dbReference type="Pfam" id="PF01274"/>
    </source>
</evidence>
<feature type="binding site" evidence="10">
    <location>
        <position position="454"/>
    </location>
    <ligand>
        <name>Mg(2+)</name>
        <dbReference type="ChEBI" id="CHEBI:18420"/>
    </ligand>
</feature>
<feature type="binding site" evidence="10">
    <location>
        <position position="535"/>
    </location>
    <ligand>
        <name>acetyl-CoA</name>
        <dbReference type="ChEBI" id="CHEBI:57288"/>
    </ligand>
</feature>
<dbReference type="UniPathway" id="UPA00703">
    <property type="reaction ID" value="UER00720"/>
</dbReference>
<comment type="subcellular location">
    <subcellularLocation>
        <location evidence="10 13">Cytoplasm</location>
    </subcellularLocation>
</comment>
<feature type="active site" description="Proton donor" evidence="10 12">
    <location>
        <position position="625"/>
    </location>
</feature>
<comment type="function">
    <text evidence="10">Involved in the glycolate utilization. Catalyzes the condensation and subsequent hydrolysis of acetyl-coenzyme A (acetyl-CoA) and glyoxylate to form malate and CoA.</text>
</comment>
<feature type="binding site" evidence="10">
    <location>
        <position position="426"/>
    </location>
    <ligand>
        <name>glyoxylate</name>
        <dbReference type="ChEBI" id="CHEBI:36655"/>
    </ligand>
</feature>
<dbReference type="NCBIfam" id="NF002825">
    <property type="entry name" value="PRK02999.1"/>
    <property type="match status" value="1"/>
</dbReference>
<dbReference type="Pfam" id="PF01274">
    <property type="entry name" value="MS_TIM-barrel"/>
    <property type="match status" value="1"/>
</dbReference>
<evidence type="ECO:0000256" key="9">
    <source>
        <dbReference type="ARBA" id="ARBA00047918"/>
    </source>
</evidence>
<feature type="binding site" evidence="10">
    <location>
        <position position="271"/>
    </location>
    <ligand>
        <name>acetyl-CoA</name>
        <dbReference type="ChEBI" id="CHEBI:57288"/>
    </ligand>
</feature>
<dbReference type="Proteomes" id="UP000231644">
    <property type="component" value="Unassembled WGS sequence"/>
</dbReference>
<reference evidence="18 19" key="1">
    <citation type="submission" date="2016-10" db="EMBL/GenBank/DDBJ databases">
        <authorList>
            <person name="de Groot N.N."/>
        </authorList>
    </citation>
    <scope>NUCLEOTIDE SEQUENCE [LARGE SCALE GENOMIC DNA]</scope>
    <source>
        <strain evidence="18 19">DSM 29619</strain>
    </source>
</reference>
<sequence>MTNYVDRAGLQVAQSIADLVEGQILPDLDITPDHLWAGYASLLADLVPENLRLLEVRETLQAQIDDWHKARKGQPVDGAEYRAFLEEIGYLVPEGADFQIGTGNVDPEIASIAGPQLVVPVMNARFALNAANARWGSLYDALYGTDALPGAPEGKGYDPKRGAQAVAWAADFLDQAVPLDGASHKDVTAYTRDGAALVARVGDATHAFADPAAFVGYSEDGDTASYMLRHNGLHIELLIDPAHPVGATSASGLRDVVLESALTAIQDCEDSVAAVDAADKAEVYGNWFGLMTGKLQETFEKGGKQMTRALNPDKVLTAPDGGTLTLPGRALLLVRNVGHLMTTDAVLFEGEETPEGMLDALITVAAAMHDLKKTEGARNSRAGSVYVVKPKMHGPEEVGFANTIFTAVEGILGLPMNTVKLGVMDEERRTSANLRECMRAVKDRLVFINTGFLDRTGDEIHTSMQLGPFIPKGDMAGSVWLKAYEDGNVDAGLALGLRGRGQIGKGMWAKPDMMAEMLQAKTNHPNAGANTAWVPSPTAATLHATHYHQISVAERQDALASRDRADLADLLTQPVLSGRNLTEDEVRRDLDNNCQGILGYVVRWVDQGVGCSKVPDINDVGLMEDRATLRISSQYLANWLLHGLITETEVNDALMRMAAKVDAQNAGDPAYTSLVENPEGPAFQAARDLIFQGVTQPSGYTEPLLHAWRRKAKELQA</sequence>
<comment type="similarity">
    <text evidence="10 13">Belongs to the malate synthase family. GlcB subfamily.</text>
</comment>
<dbReference type="OrthoDB" id="9762054at2"/>
<dbReference type="InterPro" id="IPR048357">
    <property type="entry name" value="MSG_insertion"/>
</dbReference>
<keyword evidence="8 10" id="KW-0558">Oxidation</keyword>
<evidence type="ECO:0000256" key="12">
    <source>
        <dbReference type="PIRSR" id="PIRSR601465-50"/>
    </source>
</evidence>
<evidence type="ECO:0000256" key="13">
    <source>
        <dbReference type="RuleBase" id="RU003572"/>
    </source>
</evidence>
<evidence type="ECO:0000256" key="8">
    <source>
        <dbReference type="ARBA" id="ARBA00023097"/>
    </source>
</evidence>
<dbReference type="EMBL" id="FOLX01000001">
    <property type="protein sequence ID" value="SFC24643.1"/>
    <property type="molecule type" value="Genomic_DNA"/>
</dbReference>
<dbReference type="GO" id="GO:0004474">
    <property type="term" value="F:malate synthase activity"/>
    <property type="evidence" value="ECO:0007669"/>
    <property type="project" value="UniProtKB-UniRule"/>
</dbReference>
<comment type="cofactor">
    <cofactor evidence="1 10">
        <name>Mg(2+)</name>
        <dbReference type="ChEBI" id="CHEBI:18420"/>
    </cofactor>
</comment>
<keyword evidence="3 10" id="KW-0963">Cytoplasm</keyword>
<dbReference type="GO" id="GO:0005829">
    <property type="term" value="C:cytosol"/>
    <property type="evidence" value="ECO:0007669"/>
    <property type="project" value="TreeGrafter"/>
</dbReference>
<dbReference type="InterPro" id="IPR011076">
    <property type="entry name" value="Malate_synth_sf"/>
</dbReference>
<dbReference type="GO" id="GO:0006097">
    <property type="term" value="P:glyoxylate cycle"/>
    <property type="evidence" value="ECO:0007669"/>
    <property type="project" value="UniProtKB-UniRule"/>
</dbReference>
<evidence type="ECO:0000256" key="3">
    <source>
        <dbReference type="ARBA" id="ARBA00022490"/>
    </source>
</evidence>
<accession>A0A1I1HT61</accession>
<evidence type="ECO:0000313" key="18">
    <source>
        <dbReference type="EMBL" id="SFC24643.1"/>
    </source>
</evidence>
<feature type="binding site" evidence="10">
    <location>
        <begin position="451"/>
        <end position="454"/>
    </location>
    <ligand>
        <name>glyoxylate</name>
        <dbReference type="ChEBI" id="CHEBI:36655"/>
    </ligand>
</feature>
<feature type="binding site" evidence="10">
    <location>
        <position position="426"/>
    </location>
    <ligand>
        <name>Mg(2+)</name>
        <dbReference type="ChEBI" id="CHEBI:18420"/>
    </ligand>
</feature>
<evidence type="ECO:0000256" key="6">
    <source>
        <dbReference type="ARBA" id="ARBA00022723"/>
    </source>
</evidence>
<comment type="catalytic activity">
    <reaction evidence="9 10 13">
        <text>glyoxylate + acetyl-CoA + H2O = (S)-malate + CoA + H(+)</text>
        <dbReference type="Rhea" id="RHEA:18181"/>
        <dbReference type="ChEBI" id="CHEBI:15377"/>
        <dbReference type="ChEBI" id="CHEBI:15378"/>
        <dbReference type="ChEBI" id="CHEBI:15589"/>
        <dbReference type="ChEBI" id="CHEBI:36655"/>
        <dbReference type="ChEBI" id="CHEBI:57287"/>
        <dbReference type="ChEBI" id="CHEBI:57288"/>
        <dbReference type="EC" id="2.3.3.9"/>
    </reaction>
</comment>
<dbReference type="InterPro" id="IPR048356">
    <property type="entry name" value="MS_N"/>
</dbReference>
<protein>
    <recommendedName>
        <fullName evidence="10 11">Malate synthase G</fullName>
        <ecNumber evidence="10 11">2.3.3.9</ecNumber>
    </recommendedName>
</protein>
<dbReference type="InterPro" id="IPR001465">
    <property type="entry name" value="Malate_synthase_TIM"/>
</dbReference>
<dbReference type="InterPro" id="IPR046363">
    <property type="entry name" value="MS_N_TIM-barrel_dom"/>
</dbReference>
<dbReference type="PANTHER" id="PTHR42739:SF1">
    <property type="entry name" value="MALATE SYNTHASE G"/>
    <property type="match status" value="1"/>
</dbReference>
<dbReference type="InterPro" id="IPR044856">
    <property type="entry name" value="Malate_synth_C_sf"/>
</dbReference>
<dbReference type="SUPFAM" id="SSF51645">
    <property type="entry name" value="Malate synthase G"/>
    <property type="match status" value="1"/>
</dbReference>
<dbReference type="PANTHER" id="PTHR42739">
    <property type="entry name" value="MALATE SYNTHASE G"/>
    <property type="match status" value="1"/>
</dbReference>
<dbReference type="GO" id="GO:0009436">
    <property type="term" value="P:glyoxylate catabolic process"/>
    <property type="evidence" value="ECO:0007669"/>
    <property type="project" value="TreeGrafter"/>
</dbReference>
<dbReference type="Pfam" id="PF20658">
    <property type="entry name" value="MSG_insertion"/>
    <property type="match status" value="1"/>
</dbReference>
<dbReference type="GO" id="GO:0000287">
    <property type="term" value="F:magnesium ion binding"/>
    <property type="evidence" value="ECO:0007669"/>
    <property type="project" value="TreeGrafter"/>
</dbReference>
<feature type="binding site" evidence="10">
    <location>
        <position position="335"/>
    </location>
    <ligand>
        <name>glyoxylate</name>
        <dbReference type="ChEBI" id="CHEBI:36655"/>
    </ligand>
</feature>
<evidence type="ECO:0000256" key="11">
    <source>
        <dbReference type="NCBIfam" id="TIGR01345"/>
    </source>
</evidence>
<feature type="domain" description="Malate synthase G alpha-beta insertion" evidence="16">
    <location>
        <begin position="157"/>
        <end position="225"/>
    </location>
</feature>
<organism evidence="18 19">
    <name type="scientific">Pseudooceanicola nitratireducens</name>
    <dbReference type="NCBI Taxonomy" id="517719"/>
    <lineage>
        <taxon>Bacteria</taxon>
        <taxon>Pseudomonadati</taxon>
        <taxon>Pseudomonadota</taxon>
        <taxon>Alphaproteobacteria</taxon>
        <taxon>Rhodobacterales</taxon>
        <taxon>Paracoccaceae</taxon>
        <taxon>Pseudooceanicola</taxon>
    </lineage>
</organism>
<dbReference type="Gene3D" id="3.20.20.360">
    <property type="entry name" value="Malate synthase, domain 3"/>
    <property type="match status" value="2"/>
</dbReference>
<dbReference type="NCBIfam" id="TIGR01345">
    <property type="entry name" value="malate_syn_G"/>
    <property type="match status" value="1"/>
</dbReference>
<evidence type="ECO:0000256" key="4">
    <source>
        <dbReference type="ARBA" id="ARBA00022532"/>
    </source>
</evidence>
<feature type="binding site" evidence="10">
    <location>
        <begin position="125"/>
        <end position="126"/>
    </location>
    <ligand>
        <name>acetyl-CoA</name>
        <dbReference type="ChEBI" id="CHEBI:57288"/>
    </ligand>
</feature>
<evidence type="ECO:0000313" key="19">
    <source>
        <dbReference type="Proteomes" id="UP000231644"/>
    </source>
</evidence>
<dbReference type="STRING" id="517719.SAMN05421762_0296"/>
<keyword evidence="19" id="KW-1185">Reference proteome</keyword>
<dbReference type="Pfam" id="PF20656">
    <property type="entry name" value="MS_N"/>
    <property type="match status" value="1"/>
</dbReference>
<dbReference type="AlphaFoldDB" id="A0A1I1HT61"/>
<feature type="binding site" evidence="10">
    <location>
        <position position="118"/>
    </location>
    <ligand>
        <name>acetyl-CoA</name>
        <dbReference type="ChEBI" id="CHEBI:57288"/>
    </ligand>
</feature>
<dbReference type="InterPro" id="IPR048355">
    <property type="entry name" value="MS_C"/>
</dbReference>
<gene>
    <name evidence="10" type="primary">glcB</name>
    <name evidence="18" type="ORF">SAMN05421762_0296</name>
</gene>
<evidence type="ECO:0000256" key="10">
    <source>
        <dbReference type="HAMAP-Rule" id="MF_00641"/>
    </source>
</evidence>